<comment type="similarity">
    <text evidence="8">Belongs to the G-protein coupled receptor 1 family.</text>
</comment>
<dbReference type="EnsemblMetazoa" id="XM_028662217.1">
    <property type="protein sequence ID" value="XP_028518018.1"/>
    <property type="gene ID" value="LOC110249194"/>
</dbReference>
<feature type="domain" description="G-protein coupled receptors family 1 profile" evidence="11">
    <location>
        <begin position="40"/>
        <end position="300"/>
    </location>
</feature>
<dbReference type="InterPro" id="IPR017452">
    <property type="entry name" value="GPCR_Rhodpsn_7TM"/>
</dbReference>
<sequence length="618" mass="69914">MINSTNNSAQSHGGNSLEPEPFRWVLRIIFISIFLVGSILNFVVCSAIIRRKRMRSSNNIFTFNLAMSDLMIVVIYIPTQMAAFENDHNWPLGNFACQIVYLVIPVCLSASIATLLAITSDRYRAIAYPMKPKLSIRSVRWILLSIWLISLLVASPLVFVAGTISPAPGMVYCDEDWPEGPYSVIYWISIFVIQYILPLGIILVLAILITVKLRRNSLQMLEKTSKVVATAVRQRLRQSAKITNMLIALVVLYAVCMLPQHIVYLLLVYGDLWNYKYRVYIIRFANVFPMANSALNPIAYGLNKEFKAVFKNFFKCEFGKDTVEESQSEFSRGRRFRLAVYKHVDNEGNSVLEYGRRWKKKSTGSYKSAWGAGLLARRKNSENWNGQARTKDVRRTNSKTNGHINNNSCEHVTECLVNLMDKQENDSMLVKTEKPSPVSGDTAKLLPSPETNTTETVVDSCTEEKRISFKKTYEHCNSDTEMKQRLLNSQSSTESNMTQNDSTDQITCSTSQDDIPNSSMSLEWDPTIDGNSAKKLQPLVAVVKNNSCPEKAPEISGSYDPVKTFFNNKTKNIPKTKLTRLDKEIPDVVSSPSAAILQTRKFDRNMFVLLESVRETVV</sequence>
<dbReference type="PRINTS" id="PR00237">
    <property type="entry name" value="GPCRRHODOPSN"/>
</dbReference>
<feature type="transmembrane region" description="Helical" evidence="10">
    <location>
        <begin position="184"/>
        <end position="211"/>
    </location>
</feature>
<dbReference type="EnsemblMetazoa" id="XM_021055776.2">
    <property type="protein sequence ID" value="XP_020911435.1"/>
    <property type="gene ID" value="LOC110249194"/>
</dbReference>
<keyword evidence="5 10" id="KW-0472">Membrane</keyword>
<evidence type="ECO:0000256" key="6">
    <source>
        <dbReference type="ARBA" id="ARBA00023170"/>
    </source>
</evidence>
<dbReference type="GO" id="GO:0005886">
    <property type="term" value="C:plasma membrane"/>
    <property type="evidence" value="ECO:0007669"/>
    <property type="project" value="TreeGrafter"/>
</dbReference>
<evidence type="ECO:0000313" key="13">
    <source>
        <dbReference type="Proteomes" id="UP000887567"/>
    </source>
</evidence>
<evidence type="ECO:0000256" key="5">
    <source>
        <dbReference type="ARBA" id="ARBA00023136"/>
    </source>
</evidence>
<evidence type="ECO:0000256" key="7">
    <source>
        <dbReference type="ARBA" id="ARBA00023224"/>
    </source>
</evidence>
<dbReference type="SMART" id="SM01381">
    <property type="entry name" value="7TM_GPCR_Srsx"/>
    <property type="match status" value="1"/>
</dbReference>
<dbReference type="EnsemblMetazoa" id="XM_021055777.2">
    <property type="protein sequence ID" value="XP_020911436.1"/>
    <property type="gene ID" value="LOC110249194"/>
</dbReference>
<evidence type="ECO:0000259" key="11">
    <source>
        <dbReference type="PROSITE" id="PS50262"/>
    </source>
</evidence>
<dbReference type="Proteomes" id="UP000887567">
    <property type="component" value="Unplaced"/>
</dbReference>
<protein>
    <recommendedName>
        <fullName evidence="11">G-protein coupled receptors family 1 profile domain-containing protein</fullName>
    </recommendedName>
</protein>
<dbReference type="EnsemblMetazoa" id="XM_028662218.1">
    <property type="protein sequence ID" value="XP_028518019.1"/>
    <property type="gene ID" value="LOC110249194"/>
</dbReference>
<comment type="subcellular location">
    <subcellularLocation>
        <location evidence="1">Membrane</location>
        <topology evidence="1">Multi-pass membrane protein</topology>
    </subcellularLocation>
</comment>
<proteinExistence type="inferred from homology"/>
<feature type="compositionally biased region" description="Polar residues" evidence="9">
    <location>
        <begin position="488"/>
        <end position="521"/>
    </location>
</feature>
<evidence type="ECO:0000256" key="1">
    <source>
        <dbReference type="ARBA" id="ARBA00004141"/>
    </source>
</evidence>
<feature type="region of interest" description="Disordered" evidence="9">
    <location>
        <begin position="432"/>
        <end position="457"/>
    </location>
</feature>
<dbReference type="Gene3D" id="1.20.1070.10">
    <property type="entry name" value="Rhodopsin 7-helix transmembrane proteins"/>
    <property type="match status" value="1"/>
</dbReference>
<dbReference type="GO" id="GO:0004930">
    <property type="term" value="F:G protein-coupled receptor activity"/>
    <property type="evidence" value="ECO:0007669"/>
    <property type="project" value="UniProtKB-KW"/>
</dbReference>
<dbReference type="PANTHER" id="PTHR45695:SF9">
    <property type="entry name" value="LEUCOKININ RECEPTOR"/>
    <property type="match status" value="1"/>
</dbReference>
<evidence type="ECO:0000256" key="9">
    <source>
        <dbReference type="SAM" id="MobiDB-lite"/>
    </source>
</evidence>
<feature type="region of interest" description="Disordered" evidence="9">
    <location>
        <begin position="383"/>
        <end position="405"/>
    </location>
</feature>
<keyword evidence="2 8" id="KW-0812">Transmembrane</keyword>
<dbReference type="CDD" id="cd00637">
    <property type="entry name" value="7tm_classA_rhodopsin-like"/>
    <property type="match status" value="1"/>
</dbReference>
<keyword evidence="6 8" id="KW-0675">Receptor</keyword>
<evidence type="ECO:0000256" key="3">
    <source>
        <dbReference type="ARBA" id="ARBA00022989"/>
    </source>
</evidence>
<dbReference type="PROSITE" id="PS50262">
    <property type="entry name" value="G_PROTEIN_RECEP_F1_2"/>
    <property type="match status" value="1"/>
</dbReference>
<dbReference type="OrthoDB" id="10053194at2759"/>
<feature type="transmembrane region" description="Helical" evidence="10">
    <location>
        <begin position="24"/>
        <end position="49"/>
    </location>
</feature>
<dbReference type="PANTHER" id="PTHR45695">
    <property type="entry name" value="LEUCOKININ RECEPTOR-RELATED"/>
    <property type="match status" value="1"/>
</dbReference>
<dbReference type="PROSITE" id="PS00237">
    <property type="entry name" value="G_PROTEIN_RECEP_F1_1"/>
    <property type="match status" value="1"/>
</dbReference>
<reference evidence="12" key="1">
    <citation type="submission" date="2022-11" db="UniProtKB">
        <authorList>
            <consortium name="EnsemblMetazoa"/>
        </authorList>
    </citation>
    <scope>IDENTIFICATION</scope>
</reference>
<evidence type="ECO:0000256" key="8">
    <source>
        <dbReference type="RuleBase" id="RU000688"/>
    </source>
</evidence>
<evidence type="ECO:0000256" key="2">
    <source>
        <dbReference type="ARBA" id="ARBA00022692"/>
    </source>
</evidence>
<dbReference type="RefSeq" id="XP_028518018.1">
    <property type="nucleotide sequence ID" value="XM_028662217.1"/>
</dbReference>
<dbReference type="RefSeq" id="XP_020911436.1">
    <property type="nucleotide sequence ID" value="XM_021055777.2"/>
</dbReference>
<feature type="transmembrane region" description="Helical" evidence="10">
    <location>
        <begin position="61"/>
        <end position="79"/>
    </location>
</feature>
<dbReference type="RefSeq" id="XP_028518017.1">
    <property type="nucleotide sequence ID" value="XM_028662216.1"/>
</dbReference>
<dbReference type="InterPro" id="IPR000276">
    <property type="entry name" value="GPCR_Rhodpsn"/>
</dbReference>
<accession>A0A913YS55</accession>
<dbReference type="EnsemblMetazoa" id="XM_028662216.1">
    <property type="protein sequence ID" value="XP_028518017.1"/>
    <property type="gene ID" value="LOC110249194"/>
</dbReference>
<keyword evidence="3 10" id="KW-1133">Transmembrane helix</keyword>
<keyword evidence="7 8" id="KW-0807">Transducer</keyword>
<keyword evidence="4 8" id="KW-0297">G-protein coupled receptor</keyword>
<feature type="transmembrane region" description="Helical" evidence="10">
    <location>
        <begin position="141"/>
        <end position="164"/>
    </location>
</feature>
<evidence type="ECO:0000256" key="10">
    <source>
        <dbReference type="SAM" id="Phobius"/>
    </source>
</evidence>
<feature type="transmembrane region" description="Helical" evidence="10">
    <location>
        <begin position="99"/>
        <end position="120"/>
    </location>
</feature>
<name>A0A913YS55_EXADI</name>
<feature type="region of interest" description="Disordered" evidence="9">
    <location>
        <begin position="488"/>
        <end position="523"/>
    </location>
</feature>
<dbReference type="KEGG" id="epa:110249194"/>
<dbReference type="SUPFAM" id="SSF81321">
    <property type="entry name" value="Family A G protein-coupled receptor-like"/>
    <property type="match status" value="1"/>
</dbReference>
<dbReference type="GeneID" id="110249194"/>
<dbReference type="Pfam" id="PF00001">
    <property type="entry name" value="7tm_1"/>
    <property type="match status" value="1"/>
</dbReference>
<dbReference type="AlphaFoldDB" id="A0A913YS55"/>
<dbReference type="RefSeq" id="XP_020911435.1">
    <property type="nucleotide sequence ID" value="XM_021055776.2"/>
</dbReference>
<feature type="transmembrane region" description="Helical" evidence="10">
    <location>
        <begin position="245"/>
        <end position="269"/>
    </location>
</feature>
<keyword evidence="13" id="KW-1185">Reference proteome</keyword>
<evidence type="ECO:0000256" key="4">
    <source>
        <dbReference type="ARBA" id="ARBA00023040"/>
    </source>
</evidence>
<dbReference type="RefSeq" id="XP_028518019.1">
    <property type="nucleotide sequence ID" value="XM_028662218.1"/>
</dbReference>
<evidence type="ECO:0000313" key="12">
    <source>
        <dbReference type="EnsemblMetazoa" id="XP_028518019.1"/>
    </source>
</evidence>
<organism evidence="12 13">
    <name type="scientific">Exaiptasia diaphana</name>
    <name type="common">Tropical sea anemone</name>
    <name type="synonym">Aiptasia pulchella</name>
    <dbReference type="NCBI Taxonomy" id="2652724"/>
    <lineage>
        <taxon>Eukaryota</taxon>
        <taxon>Metazoa</taxon>
        <taxon>Cnidaria</taxon>
        <taxon>Anthozoa</taxon>
        <taxon>Hexacorallia</taxon>
        <taxon>Actiniaria</taxon>
        <taxon>Aiptasiidae</taxon>
        <taxon>Exaiptasia</taxon>
    </lineage>
</organism>